<evidence type="ECO:0000313" key="2">
    <source>
        <dbReference type="EMBL" id="KAE9277053.1"/>
    </source>
</evidence>
<keyword evidence="4" id="KW-1185">Reference proteome</keyword>
<sequence length="24" mass="2882">MAPMTKLLRKSVEWEWTEAQQTAF</sequence>
<evidence type="ECO:0000313" key="4">
    <source>
        <dbReference type="Proteomes" id="UP000434957"/>
    </source>
</evidence>
<reference evidence="1 3" key="1">
    <citation type="submission" date="2018-09" db="EMBL/GenBank/DDBJ databases">
        <title>Genomic investigation of the strawberry pathogen Phytophthora fragariae indicates pathogenicity is determined by transcriptional variation in three key races.</title>
        <authorList>
            <person name="Adams T.M."/>
            <person name="Armitage A.D."/>
            <person name="Sobczyk M.K."/>
            <person name="Bates H.J."/>
            <person name="Dunwell J.M."/>
            <person name="Nellist C.F."/>
            <person name="Harrison R.J."/>
        </authorList>
    </citation>
    <scope>NUCLEOTIDE SEQUENCE [LARGE SCALE GENOMIC DNA]</scope>
    <source>
        <strain evidence="1 3">SCRP249</strain>
        <strain evidence="2 4">SCRP333</strain>
    </source>
</reference>
<gene>
    <name evidence="1" type="ORF">PR001_g27737</name>
    <name evidence="2" type="ORF">PR003_g28889</name>
</gene>
<evidence type="ECO:0000313" key="3">
    <source>
        <dbReference type="Proteomes" id="UP000429607"/>
    </source>
</evidence>
<comment type="caution">
    <text evidence="1">The sequence shown here is derived from an EMBL/GenBank/DDBJ whole genome shotgun (WGS) entry which is preliminary data.</text>
</comment>
<feature type="non-terminal residue" evidence="1">
    <location>
        <position position="24"/>
    </location>
</feature>
<accession>A0A6A3HGM6</accession>
<dbReference type="AlphaFoldDB" id="A0A6A3HGM6"/>
<dbReference type="EMBL" id="QXFT01004585">
    <property type="protein sequence ID" value="KAE9277053.1"/>
    <property type="molecule type" value="Genomic_DNA"/>
</dbReference>
<evidence type="ECO:0000313" key="1">
    <source>
        <dbReference type="EMBL" id="KAE8968610.1"/>
    </source>
</evidence>
<protein>
    <submittedName>
        <fullName evidence="1">Uncharacterized protein</fullName>
    </submittedName>
</protein>
<dbReference type="Proteomes" id="UP000434957">
    <property type="component" value="Unassembled WGS sequence"/>
</dbReference>
<organism evidence="1 3">
    <name type="scientific">Phytophthora rubi</name>
    <dbReference type="NCBI Taxonomy" id="129364"/>
    <lineage>
        <taxon>Eukaryota</taxon>
        <taxon>Sar</taxon>
        <taxon>Stramenopiles</taxon>
        <taxon>Oomycota</taxon>
        <taxon>Peronosporomycetes</taxon>
        <taxon>Peronosporales</taxon>
        <taxon>Peronosporaceae</taxon>
        <taxon>Phytophthora</taxon>
    </lineage>
</organism>
<name>A0A6A3HGM6_9STRA</name>
<dbReference type="EMBL" id="QXFV01004630">
    <property type="protein sequence ID" value="KAE8968610.1"/>
    <property type="molecule type" value="Genomic_DNA"/>
</dbReference>
<proteinExistence type="predicted"/>
<dbReference type="Proteomes" id="UP000429607">
    <property type="component" value="Unassembled WGS sequence"/>
</dbReference>